<protein>
    <submittedName>
        <fullName evidence="5">ABC transporter substrate-binding protein</fullName>
    </submittedName>
</protein>
<feature type="domain" description="Fe/B12 periplasmic-binding" evidence="4">
    <location>
        <begin position="73"/>
        <end position="335"/>
    </location>
</feature>
<sequence length="335" mass="34597">MTLTLTRRFGIAATTLVLGAGLTLTACSSDDDAETGSTTGADATDSAAAGEASYPRTVTIDGEDVELTAKPENIAVLSSDLAALVLPLTGGDNVTLAPDMNATGDLAEELDKVENSLPPSASVDAEQVMASDPDLVMITARHDFEKNAADQLRSFDIPVAVSSGNAGSGSEAIIDQIGVVADLVGEQEKGAELAAELTEKRDENIAHADGQDAPSTLGIWAHANQQMIGSKTLMLTGLIREAGGDAVIDNMGAESMVSADPEVIVKEAPEVIIVQTSSESGEDAFAELIDNPAMKDVPAIKNDRVYYIDSSITSSASGTAIIDGLDEVSQALFEE</sequence>
<organism evidence="5 6">
    <name type="scientific">Candidatus Agrococcus pullicola</name>
    <dbReference type="NCBI Taxonomy" id="2838429"/>
    <lineage>
        <taxon>Bacteria</taxon>
        <taxon>Bacillati</taxon>
        <taxon>Actinomycetota</taxon>
        <taxon>Actinomycetes</taxon>
        <taxon>Micrococcales</taxon>
        <taxon>Microbacteriaceae</taxon>
        <taxon>Agrococcus</taxon>
    </lineage>
</organism>
<gene>
    <name evidence="5" type="ORF">H9830_10065</name>
</gene>
<feature type="signal peptide" evidence="3">
    <location>
        <begin position="1"/>
        <end position="28"/>
    </location>
</feature>
<feature type="region of interest" description="Disordered" evidence="2">
    <location>
        <begin position="29"/>
        <end position="52"/>
    </location>
</feature>
<dbReference type="SUPFAM" id="SSF53807">
    <property type="entry name" value="Helical backbone' metal receptor"/>
    <property type="match status" value="1"/>
</dbReference>
<feature type="chain" id="PRO_5039565247" evidence="3">
    <location>
        <begin position="29"/>
        <end position="335"/>
    </location>
</feature>
<dbReference type="AlphaFoldDB" id="A0A9D1YVQ7"/>
<evidence type="ECO:0000259" key="4">
    <source>
        <dbReference type="PROSITE" id="PS50983"/>
    </source>
</evidence>
<reference evidence="5" key="2">
    <citation type="submission" date="2021-04" db="EMBL/GenBank/DDBJ databases">
        <authorList>
            <person name="Gilroy R."/>
        </authorList>
    </citation>
    <scope>NUCLEOTIDE SEQUENCE</scope>
    <source>
        <strain evidence="5">ChiGjej1B1-98</strain>
    </source>
</reference>
<dbReference type="Pfam" id="PF01497">
    <property type="entry name" value="Peripla_BP_2"/>
    <property type="match status" value="1"/>
</dbReference>
<evidence type="ECO:0000256" key="1">
    <source>
        <dbReference type="ARBA" id="ARBA00008814"/>
    </source>
</evidence>
<comment type="caution">
    <text evidence="5">The sequence shown here is derived from an EMBL/GenBank/DDBJ whole genome shotgun (WGS) entry which is preliminary data.</text>
</comment>
<accession>A0A9D1YVQ7</accession>
<evidence type="ECO:0000313" key="5">
    <source>
        <dbReference type="EMBL" id="HIY66608.1"/>
    </source>
</evidence>
<evidence type="ECO:0000313" key="6">
    <source>
        <dbReference type="Proteomes" id="UP000824005"/>
    </source>
</evidence>
<evidence type="ECO:0000256" key="2">
    <source>
        <dbReference type="SAM" id="MobiDB-lite"/>
    </source>
</evidence>
<proteinExistence type="inferred from homology"/>
<dbReference type="InterPro" id="IPR002491">
    <property type="entry name" value="ABC_transptr_periplasmic_BD"/>
</dbReference>
<name>A0A9D1YVQ7_9MICO</name>
<dbReference type="PANTHER" id="PTHR30535:SF34">
    <property type="entry name" value="MOLYBDATE-BINDING PROTEIN MOLA"/>
    <property type="match status" value="1"/>
</dbReference>
<keyword evidence="3" id="KW-0732">Signal</keyword>
<dbReference type="Proteomes" id="UP000824005">
    <property type="component" value="Unassembled WGS sequence"/>
</dbReference>
<comment type="similarity">
    <text evidence="1">Belongs to the bacterial solute-binding protein 8 family.</text>
</comment>
<evidence type="ECO:0000256" key="3">
    <source>
        <dbReference type="SAM" id="SignalP"/>
    </source>
</evidence>
<reference evidence="5" key="1">
    <citation type="journal article" date="2021" name="PeerJ">
        <title>Extensive microbial diversity within the chicken gut microbiome revealed by metagenomics and culture.</title>
        <authorList>
            <person name="Gilroy R."/>
            <person name="Ravi A."/>
            <person name="Getino M."/>
            <person name="Pursley I."/>
            <person name="Horton D.L."/>
            <person name="Alikhan N.F."/>
            <person name="Baker D."/>
            <person name="Gharbi K."/>
            <person name="Hall N."/>
            <person name="Watson M."/>
            <person name="Adriaenssens E.M."/>
            <person name="Foster-Nyarko E."/>
            <person name="Jarju S."/>
            <person name="Secka A."/>
            <person name="Antonio M."/>
            <person name="Oren A."/>
            <person name="Chaudhuri R.R."/>
            <person name="La Ragione R."/>
            <person name="Hildebrand F."/>
            <person name="Pallen M.J."/>
        </authorList>
    </citation>
    <scope>NUCLEOTIDE SEQUENCE</scope>
    <source>
        <strain evidence="5">ChiGjej1B1-98</strain>
    </source>
</reference>
<dbReference type="Gene3D" id="3.40.50.1980">
    <property type="entry name" value="Nitrogenase molybdenum iron protein domain"/>
    <property type="match status" value="2"/>
</dbReference>
<dbReference type="EMBL" id="DXDC01000308">
    <property type="protein sequence ID" value="HIY66608.1"/>
    <property type="molecule type" value="Genomic_DNA"/>
</dbReference>
<feature type="compositionally biased region" description="Low complexity" evidence="2">
    <location>
        <begin position="35"/>
        <end position="52"/>
    </location>
</feature>
<dbReference type="InterPro" id="IPR050902">
    <property type="entry name" value="ABC_Transporter_SBP"/>
</dbReference>
<dbReference type="PANTHER" id="PTHR30535">
    <property type="entry name" value="VITAMIN B12-BINDING PROTEIN"/>
    <property type="match status" value="1"/>
</dbReference>
<dbReference type="PROSITE" id="PS50983">
    <property type="entry name" value="FE_B12_PBP"/>
    <property type="match status" value="1"/>
</dbReference>
<dbReference type="PROSITE" id="PS51257">
    <property type="entry name" value="PROKAR_LIPOPROTEIN"/>
    <property type="match status" value="1"/>
</dbReference>